<sequence>MPKTKLSDTHVAIREARSLANQATLSQLNSMVNNDSAADISELLKREATAYPRLVDELAVDFGSASNDKTSNGDTPPSVAAGLLDLPVDGSVKVIRSLDQSVLDLAHATQEYEEFPSHVPKEMAATLNQVIRGGKILFQLYNTFVIDIGSSHVVKVALSLDPDHIDNTQYLATHVPELPIPHCLGVLRSGQRTYLFMSRALGTTLESVWPELSITQKTSVQEQLNSLFRVLRTQAAEDFESGVRLGSFVSGLCKDMRRTPRISSGTLRTEAEFNDFLFQHPKKTVTPWVKMIRCSMKDDHRIVMTHGDLHPRNIMVNLEANELEANESPSIQGEITPTEKKVVRVSSIIDWEVAGWYPESWEFVKAVSMIDTRGPLSDWINFLPYDAIGYFPMEFSIDRLLDQWLG</sequence>
<proteinExistence type="predicted"/>
<dbReference type="Gene3D" id="3.90.1200.10">
    <property type="match status" value="1"/>
</dbReference>
<dbReference type="GO" id="GO:0016740">
    <property type="term" value="F:transferase activity"/>
    <property type="evidence" value="ECO:0007669"/>
    <property type="project" value="UniProtKB-KW"/>
</dbReference>
<dbReference type="Proteomes" id="UP000265663">
    <property type="component" value="Unassembled WGS sequence"/>
</dbReference>
<dbReference type="OrthoDB" id="4177236at2759"/>
<dbReference type="InterPro" id="IPR051678">
    <property type="entry name" value="AGP_Transferase"/>
</dbReference>
<reference evidence="1 2" key="1">
    <citation type="journal article" date="2014" name="PLoS ONE">
        <title>De novo Genome Assembly of the Fungal Plant Pathogen Pyrenophora semeniperda.</title>
        <authorList>
            <person name="Soliai M.M."/>
            <person name="Meyer S.E."/>
            <person name="Udall J.A."/>
            <person name="Elzinga D.E."/>
            <person name="Hermansen R.A."/>
            <person name="Bodily P.M."/>
            <person name="Hart A.A."/>
            <person name="Coleman C.E."/>
        </authorList>
    </citation>
    <scope>NUCLEOTIDE SEQUENCE [LARGE SCALE GENOMIC DNA]</scope>
    <source>
        <strain evidence="1 2">CCB06</strain>
        <tissue evidence="1">Mycelium</tissue>
    </source>
</reference>
<gene>
    <name evidence="1" type="ORF">GMOD_00003595</name>
</gene>
<dbReference type="EMBL" id="KE747844">
    <property type="protein sequence ID" value="RMZ74544.1"/>
    <property type="molecule type" value="Genomic_DNA"/>
</dbReference>
<dbReference type="AlphaFoldDB" id="A0A3M7MJQ0"/>
<dbReference type="PANTHER" id="PTHR21310:SF58">
    <property type="entry name" value="AMINOGLYCOSIDE PHOSPHOTRANSFERASE DOMAIN-CONTAINING PROTEIN"/>
    <property type="match status" value="1"/>
</dbReference>
<keyword evidence="1" id="KW-0808">Transferase</keyword>
<evidence type="ECO:0000313" key="2">
    <source>
        <dbReference type="Proteomes" id="UP000265663"/>
    </source>
</evidence>
<dbReference type="InterPro" id="IPR011009">
    <property type="entry name" value="Kinase-like_dom_sf"/>
</dbReference>
<evidence type="ECO:0000313" key="1">
    <source>
        <dbReference type="EMBL" id="RMZ74544.1"/>
    </source>
</evidence>
<keyword evidence="2" id="KW-1185">Reference proteome</keyword>
<name>A0A3M7MJQ0_9PLEO</name>
<organism evidence="1 2">
    <name type="scientific">Pyrenophora seminiperda CCB06</name>
    <dbReference type="NCBI Taxonomy" id="1302712"/>
    <lineage>
        <taxon>Eukaryota</taxon>
        <taxon>Fungi</taxon>
        <taxon>Dikarya</taxon>
        <taxon>Ascomycota</taxon>
        <taxon>Pezizomycotina</taxon>
        <taxon>Dothideomycetes</taxon>
        <taxon>Pleosporomycetidae</taxon>
        <taxon>Pleosporales</taxon>
        <taxon>Pleosporineae</taxon>
        <taxon>Pleosporaceae</taxon>
        <taxon>Pyrenophora</taxon>
    </lineage>
</organism>
<protein>
    <submittedName>
        <fullName evidence="1">Phosphotransferase enzyme family</fullName>
    </submittedName>
</protein>
<dbReference type="PANTHER" id="PTHR21310">
    <property type="entry name" value="AMINOGLYCOSIDE PHOSPHOTRANSFERASE-RELATED-RELATED"/>
    <property type="match status" value="1"/>
</dbReference>
<dbReference type="SUPFAM" id="SSF56112">
    <property type="entry name" value="Protein kinase-like (PK-like)"/>
    <property type="match status" value="1"/>
</dbReference>
<accession>A0A3M7MJQ0</accession>